<sequence>MSFALRPVVTLLVSALAIAITALSPWPASAQEPEFYDVPFAPGQWNIGRQLNESQFRYCVDERDPDWAIGDAIAEAIATGLLLEPQRYVVPSDMVSEDITKIYQILLEHCDVQMGFKLIPEGLPEWVIATRPYYEAGYVFITTDPAIQTLGDLPPSSPIGATLGTSAHFQLFTFVSTMAPEDRWPVFPMGTNQLSIDSLLNGTVDVALVWAPSLWAAQRDNPDLADIHVVDPSPLQPSSLGVGGLLLAENTFLRTAIDEAIEALTADGTIGAILEEYDFAATPAP</sequence>
<evidence type="ECO:0000313" key="2">
    <source>
        <dbReference type="EMBL" id="UYQ70797.1"/>
    </source>
</evidence>
<name>A0ABY6IMU0_9HYPH</name>
<protein>
    <submittedName>
        <fullName evidence="2">Transporter substrate-binding domain-containing protein</fullName>
    </submittedName>
</protein>
<proteinExistence type="predicted"/>
<keyword evidence="1" id="KW-0732">Signal</keyword>
<evidence type="ECO:0000256" key="1">
    <source>
        <dbReference type="SAM" id="SignalP"/>
    </source>
</evidence>
<accession>A0ABY6IMU0</accession>
<evidence type="ECO:0000313" key="3">
    <source>
        <dbReference type="Proteomes" id="UP001163882"/>
    </source>
</evidence>
<keyword evidence="3" id="KW-1185">Reference proteome</keyword>
<dbReference type="Gene3D" id="3.40.190.10">
    <property type="entry name" value="Periplasmic binding protein-like II"/>
    <property type="match status" value="2"/>
</dbReference>
<dbReference type="RefSeq" id="WP_264224484.1">
    <property type="nucleotide sequence ID" value="NZ_CP107716.1"/>
</dbReference>
<feature type="signal peptide" evidence="1">
    <location>
        <begin position="1"/>
        <end position="30"/>
    </location>
</feature>
<dbReference type="SUPFAM" id="SSF53850">
    <property type="entry name" value="Periplasmic binding protein-like II"/>
    <property type="match status" value="1"/>
</dbReference>
<organism evidence="2 3">
    <name type="scientific">Pelagibacterium flavum</name>
    <dbReference type="NCBI Taxonomy" id="2984530"/>
    <lineage>
        <taxon>Bacteria</taxon>
        <taxon>Pseudomonadati</taxon>
        <taxon>Pseudomonadota</taxon>
        <taxon>Alphaproteobacteria</taxon>
        <taxon>Hyphomicrobiales</taxon>
        <taxon>Devosiaceae</taxon>
        <taxon>Pelagibacterium</taxon>
    </lineage>
</organism>
<dbReference type="EMBL" id="CP107716">
    <property type="protein sequence ID" value="UYQ70797.1"/>
    <property type="molecule type" value="Genomic_DNA"/>
</dbReference>
<gene>
    <name evidence="2" type="ORF">OF122_12050</name>
</gene>
<feature type="chain" id="PRO_5045307284" evidence="1">
    <location>
        <begin position="31"/>
        <end position="285"/>
    </location>
</feature>
<reference evidence="2" key="1">
    <citation type="submission" date="2022-10" db="EMBL/GenBank/DDBJ databases">
        <title>YIM 151497 complete genome.</title>
        <authorList>
            <person name="Chen X."/>
        </authorList>
    </citation>
    <scope>NUCLEOTIDE SEQUENCE</scope>
    <source>
        <strain evidence="2">YIM 151497</strain>
    </source>
</reference>
<dbReference type="Proteomes" id="UP001163882">
    <property type="component" value="Chromosome"/>
</dbReference>